<name>A0A6B0YNK4_9CHLR</name>
<dbReference type="InterPro" id="IPR009100">
    <property type="entry name" value="AcylCoA_DH/oxidase_NM_dom_sf"/>
</dbReference>
<dbReference type="GO" id="GO:0006635">
    <property type="term" value="P:fatty acid beta-oxidation"/>
    <property type="evidence" value="ECO:0007669"/>
    <property type="project" value="InterPro"/>
</dbReference>
<feature type="domain" description="Acyl-CoA dehydrogenase/oxidase N-terminal" evidence="8">
    <location>
        <begin position="17"/>
        <end position="127"/>
    </location>
</feature>
<dbReference type="PROSITE" id="PS00073">
    <property type="entry name" value="ACYL_COA_DH_2"/>
    <property type="match status" value="1"/>
</dbReference>
<dbReference type="Pfam" id="PF02771">
    <property type="entry name" value="Acyl-CoA_dh_N"/>
    <property type="match status" value="1"/>
</dbReference>
<dbReference type="InterPro" id="IPR037069">
    <property type="entry name" value="AcylCoA_DH/ox_N_sf"/>
</dbReference>
<dbReference type="Pfam" id="PF00441">
    <property type="entry name" value="Acyl-CoA_dh_1"/>
    <property type="match status" value="1"/>
</dbReference>
<evidence type="ECO:0000256" key="3">
    <source>
        <dbReference type="ARBA" id="ARBA00022630"/>
    </source>
</evidence>
<evidence type="ECO:0000256" key="1">
    <source>
        <dbReference type="ARBA" id="ARBA00001974"/>
    </source>
</evidence>
<dbReference type="InterPro" id="IPR045008">
    <property type="entry name" value="ACX4-like"/>
</dbReference>
<proteinExistence type="inferred from homology"/>
<comment type="similarity">
    <text evidence="2 5">Belongs to the acyl-CoA dehydrogenase family.</text>
</comment>
<comment type="caution">
    <text evidence="9">The sequence shown here is derived from an EMBL/GenBank/DDBJ whole genome shotgun (WGS) entry which is preliminary data.</text>
</comment>
<evidence type="ECO:0000256" key="4">
    <source>
        <dbReference type="ARBA" id="ARBA00022827"/>
    </source>
</evidence>
<dbReference type="PANTHER" id="PTHR43188:SF1">
    <property type="entry name" value="ACYL-COA DEHYDROGENASE"/>
    <property type="match status" value="1"/>
</dbReference>
<organism evidence="9">
    <name type="scientific">Caldilineaceae bacterium SB0664_bin_27</name>
    <dbReference type="NCBI Taxonomy" id="2605260"/>
    <lineage>
        <taxon>Bacteria</taxon>
        <taxon>Bacillati</taxon>
        <taxon>Chloroflexota</taxon>
        <taxon>Caldilineae</taxon>
        <taxon>Caldilineales</taxon>
        <taxon>Caldilineaceae</taxon>
    </lineage>
</organism>
<feature type="domain" description="Acyl-CoA dehydrogenase/oxidase C-terminal" evidence="6">
    <location>
        <begin position="242"/>
        <end position="383"/>
    </location>
</feature>
<dbReference type="Gene3D" id="1.20.140.10">
    <property type="entry name" value="Butyryl-CoA Dehydrogenase, subunit A, domain 3"/>
    <property type="match status" value="1"/>
</dbReference>
<dbReference type="PANTHER" id="PTHR43188">
    <property type="entry name" value="ACYL-COENZYME A OXIDASE"/>
    <property type="match status" value="1"/>
</dbReference>
<dbReference type="InterPro" id="IPR013786">
    <property type="entry name" value="AcylCoA_DH/ox_N"/>
</dbReference>
<dbReference type="InterPro" id="IPR046373">
    <property type="entry name" value="Acyl-CoA_Oxase/DH_mid-dom_sf"/>
</dbReference>
<evidence type="ECO:0000256" key="5">
    <source>
        <dbReference type="RuleBase" id="RU362125"/>
    </source>
</evidence>
<dbReference type="Gene3D" id="2.40.110.10">
    <property type="entry name" value="Butyryl-CoA Dehydrogenase, subunit A, domain 2"/>
    <property type="match status" value="1"/>
</dbReference>
<dbReference type="GO" id="GO:0003995">
    <property type="term" value="F:acyl-CoA dehydrogenase activity"/>
    <property type="evidence" value="ECO:0007669"/>
    <property type="project" value="InterPro"/>
</dbReference>
<evidence type="ECO:0000259" key="6">
    <source>
        <dbReference type="Pfam" id="PF00441"/>
    </source>
</evidence>
<protein>
    <submittedName>
        <fullName evidence="9">Acyl-CoA dehydrogenase</fullName>
    </submittedName>
</protein>
<dbReference type="InterPro" id="IPR006089">
    <property type="entry name" value="Acyl-CoA_DH_CS"/>
</dbReference>
<evidence type="ECO:0000256" key="2">
    <source>
        <dbReference type="ARBA" id="ARBA00009347"/>
    </source>
</evidence>
<evidence type="ECO:0000259" key="7">
    <source>
        <dbReference type="Pfam" id="PF02770"/>
    </source>
</evidence>
<gene>
    <name evidence="9" type="ORF">F4Y42_03735</name>
</gene>
<keyword evidence="5" id="KW-0560">Oxidoreductase</keyword>
<feature type="domain" description="Acyl-CoA oxidase/dehydrogenase middle" evidence="7">
    <location>
        <begin position="131"/>
        <end position="224"/>
    </location>
</feature>
<evidence type="ECO:0000313" key="9">
    <source>
        <dbReference type="EMBL" id="MXY92540.1"/>
    </source>
</evidence>
<keyword evidence="4 5" id="KW-0274">FAD</keyword>
<dbReference type="GO" id="GO:0050660">
    <property type="term" value="F:flavin adenine dinucleotide binding"/>
    <property type="evidence" value="ECO:0007669"/>
    <property type="project" value="InterPro"/>
</dbReference>
<dbReference type="Gene3D" id="1.10.540.10">
    <property type="entry name" value="Acyl-CoA dehydrogenase/oxidase, N-terminal domain"/>
    <property type="match status" value="1"/>
</dbReference>
<accession>A0A6B0YNK4</accession>
<keyword evidence="3 5" id="KW-0285">Flavoprotein</keyword>
<dbReference type="InterPro" id="IPR036250">
    <property type="entry name" value="AcylCo_DH-like_C"/>
</dbReference>
<dbReference type="SUPFAM" id="SSF56645">
    <property type="entry name" value="Acyl-CoA dehydrogenase NM domain-like"/>
    <property type="match status" value="1"/>
</dbReference>
<evidence type="ECO:0000259" key="8">
    <source>
        <dbReference type="Pfam" id="PF02771"/>
    </source>
</evidence>
<dbReference type="InterPro" id="IPR009075">
    <property type="entry name" value="AcylCo_DH/oxidase_C"/>
</dbReference>
<comment type="cofactor">
    <cofactor evidence="1 5">
        <name>FAD</name>
        <dbReference type="ChEBI" id="CHEBI:57692"/>
    </cofactor>
</comment>
<reference evidence="9" key="1">
    <citation type="submission" date="2019-09" db="EMBL/GenBank/DDBJ databases">
        <title>Characterisation of the sponge microbiome using genome-centric metagenomics.</title>
        <authorList>
            <person name="Engelberts J.P."/>
            <person name="Robbins S.J."/>
            <person name="De Goeij J.M."/>
            <person name="Aranda M."/>
            <person name="Bell S.C."/>
            <person name="Webster N.S."/>
        </authorList>
    </citation>
    <scope>NUCLEOTIDE SEQUENCE</scope>
    <source>
        <strain evidence="9">SB0664_bin_27</strain>
    </source>
</reference>
<dbReference type="AlphaFoldDB" id="A0A6B0YNK4"/>
<dbReference type="InterPro" id="IPR006091">
    <property type="entry name" value="Acyl-CoA_Oxase/DH_mid-dom"/>
</dbReference>
<dbReference type="SUPFAM" id="SSF47203">
    <property type="entry name" value="Acyl-CoA dehydrogenase C-terminal domain-like"/>
    <property type="match status" value="1"/>
</dbReference>
<dbReference type="EMBL" id="VXRG01000036">
    <property type="protein sequence ID" value="MXY92540.1"/>
    <property type="molecule type" value="Genomic_DNA"/>
</dbReference>
<sequence length="390" mass="42074">MTAPVNDLFQFDDLLSPAQRAVRDRVRAYMEEVVKPAINDYWEQGEIALELALGLRDLTIVGGTQIGYGCAGLDCVSDGLVKYEICRVDGSISTLFGVHSGLAIGSIGLLGSDEQRERWLPAMARMERLGAFALTEPERGSDAAHVLTTARRVGSHYVLNGKKRWIGNGTIADLIIVWARDESGRFGGFVLEDPGQLPGFTATAMQGKIAKRAVHQAEITLEDVYVPAANRLAACNSFRDLTAVLANTRAGVAWEAVGLAAGCYEIALEYACEREQFGKPIAAFQLIQAKLVEMAADLTQTQLLVWRLAKLMETGAATSGQLSLAKQTCAVKARRAAALAREILGGNGILIDNHIARLFTDVEATYTYEGTNEINLLIAGREITGIGAFV</sequence>
<dbReference type="Pfam" id="PF02770">
    <property type="entry name" value="Acyl-CoA_dh_M"/>
    <property type="match status" value="1"/>
</dbReference>